<protein>
    <submittedName>
        <fullName evidence="3">MoxR-like ATPase</fullName>
    </submittedName>
</protein>
<comment type="caution">
    <text evidence="3">The sequence shown here is derived from an EMBL/GenBank/DDBJ whole genome shotgun (WGS) entry which is preliminary data.</text>
</comment>
<dbReference type="RefSeq" id="WP_101614562.1">
    <property type="nucleotide sequence ID" value="NZ_NMWU01000002.1"/>
</dbReference>
<dbReference type="CDD" id="cd00009">
    <property type="entry name" value="AAA"/>
    <property type="match status" value="1"/>
</dbReference>
<organism evidence="3 4">
    <name type="scientific">Bifidobacterium margollesii</name>
    <dbReference type="NCBI Taxonomy" id="2020964"/>
    <lineage>
        <taxon>Bacteria</taxon>
        <taxon>Bacillati</taxon>
        <taxon>Actinomycetota</taxon>
        <taxon>Actinomycetes</taxon>
        <taxon>Bifidobacteriales</taxon>
        <taxon>Bifidobacteriaceae</taxon>
        <taxon>Bifidobacterium</taxon>
    </lineage>
</organism>
<dbReference type="Pfam" id="PF17863">
    <property type="entry name" value="AAA_lid_2"/>
    <property type="match status" value="1"/>
</dbReference>
<dbReference type="AlphaFoldDB" id="A0A2N5JCU7"/>
<dbReference type="GO" id="GO:0016887">
    <property type="term" value="F:ATP hydrolysis activity"/>
    <property type="evidence" value="ECO:0007669"/>
    <property type="project" value="InterPro"/>
</dbReference>
<dbReference type="InterPro" id="IPR011703">
    <property type="entry name" value="ATPase_AAA-3"/>
</dbReference>
<dbReference type="Proteomes" id="UP000235050">
    <property type="component" value="Unassembled WGS sequence"/>
</dbReference>
<dbReference type="Gene3D" id="1.10.8.80">
    <property type="entry name" value="Magnesium chelatase subunit I, C-Terminal domain"/>
    <property type="match status" value="1"/>
</dbReference>
<sequence>MAESEPPDTAWRGTEDAARTIIDVLDDGLACSREAVELTVTVLCAGGHLLLEDVPGVGKTTLARALGQCVGGDVRRVQFTPDMMPSDLTGVSIFDQDSRRFEFHPGPLFANIVIADEINRANPKTQSAMLEAMAERQISVDGVTHELPRPYLVLATQNPIELEGTYPLPEAQLDRFMACTSLGYPSREAERAMLLSDHVNDPLAAVRRICSMSDVLAMQRQVESVYVGESIADYIVSIVRATREHSDIRFGASPRAGLNLLSMARARAMIHRRDYVTPDDVKSLVVPVLAHRLVLRSTVGSASAVGSSSAAGSPSVSSAAGGILVSILDELPTPRADHA</sequence>
<reference evidence="3 4" key="1">
    <citation type="submission" date="2017-07" db="EMBL/GenBank/DDBJ databases">
        <title>Bifidobacterium novel species.</title>
        <authorList>
            <person name="Lugli G.A."/>
            <person name="Milani C."/>
            <person name="Duranti S."/>
            <person name="Mangifesta M."/>
        </authorList>
    </citation>
    <scope>NUCLEOTIDE SEQUENCE [LARGE SCALE GENOMIC DNA]</scope>
    <source>
        <strain evidence="4">Uis1B</strain>
    </source>
</reference>
<evidence type="ECO:0000313" key="3">
    <source>
        <dbReference type="EMBL" id="PLS32032.1"/>
    </source>
</evidence>
<gene>
    <name evidence="3" type="ORF">Uis1B_0124</name>
</gene>
<evidence type="ECO:0000259" key="2">
    <source>
        <dbReference type="Pfam" id="PF17863"/>
    </source>
</evidence>
<feature type="domain" description="ChlI/MoxR AAA lid" evidence="2">
    <location>
        <begin position="240"/>
        <end position="296"/>
    </location>
</feature>
<dbReference type="PANTHER" id="PTHR42759">
    <property type="entry name" value="MOXR FAMILY PROTEIN"/>
    <property type="match status" value="1"/>
</dbReference>
<dbReference type="GO" id="GO:0005524">
    <property type="term" value="F:ATP binding"/>
    <property type="evidence" value="ECO:0007669"/>
    <property type="project" value="InterPro"/>
</dbReference>
<accession>A0A2N5JCU7</accession>
<feature type="domain" description="ATPase AAA-3" evidence="1">
    <location>
        <begin position="48"/>
        <end position="177"/>
    </location>
</feature>
<dbReference type="PIRSF" id="PIRSF002849">
    <property type="entry name" value="AAA_ATPase_chaperone_MoxR_prd"/>
    <property type="match status" value="1"/>
</dbReference>
<keyword evidence="4" id="KW-1185">Reference proteome</keyword>
<dbReference type="InterPro" id="IPR027417">
    <property type="entry name" value="P-loop_NTPase"/>
</dbReference>
<dbReference type="Pfam" id="PF07726">
    <property type="entry name" value="AAA_3"/>
    <property type="match status" value="1"/>
</dbReference>
<evidence type="ECO:0000313" key="4">
    <source>
        <dbReference type="Proteomes" id="UP000235050"/>
    </source>
</evidence>
<dbReference type="EMBL" id="NMWU01000002">
    <property type="protein sequence ID" value="PLS32032.1"/>
    <property type="molecule type" value="Genomic_DNA"/>
</dbReference>
<dbReference type="InterPro" id="IPR041628">
    <property type="entry name" value="ChlI/MoxR_AAA_lid"/>
</dbReference>
<dbReference type="InterPro" id="IPR050764">
    <property type="entry name" value="CbbQ/NirQ/NorQ/GpvN"/>
</dbReference>
<proteinExistence type="predicted"/>
<dbReference type="Gene3D" id="3.40.50.300">
    <property type="entry name" value="P-loop containing nucleotide triphosphate hydrolases"/>
    <property type="match status" value="1"/>
</dbReference>
<evidence type="ECO:0000259" key="1">
    <source>
        <dbReference type="Pfam" id="PF07726"/>
    </source>
</evidence>
<dbReference type="PANTHER" id="PTHR42759:SF5">
    <property type="entry name" value="METHANOL DEHYDROGENASE REGULATOR"/>
    <property type="match status" value="1"/>
</dbReference>
<name>A0A2N5JCU7_9BIFI</name>
<dbReference type="OrthoDB" id="9808397at2"/>
<dbReference type="SUPFAM" id="SSF52540">
    <property type="entry name" value="P-loop containing nucleoside triphosphate hydrolases"/>
    <property type="match status" value="1"/>
</dbReference>